<dbReference type="Gene3D" id="1.20.1050.10">
    <property type="match status" value="1"/>
</dbReference>
<dbReference type="InterPro" id="IPR040079">
    <property type="entry name" value="Glutathione_S-Trfase"/>
</dbReference>
<dbReference type="Proteomes" id="UP000035085">
    <property type="component" value="Chromosome"/>
</dbReference>
<sequence length="218" mass="24210">MTPTLTTPPLTFYTANTPNGLKVSVYLHEAGLAHEQINVDLSAGEQKQPAFLQRNPNGKIPVIVDHERDVTVFESGAILTYLASRTGVLQPVSQTKALAVNQWLHFQIGGIGPMLGQLWWFLHGAKTGNAEAIARYRKESLRLIDVVDTRLARSPYLATDDYSIADIAAFAWLRTHDELYLDLTAFPHVRRWLAQIEARPAVQAAIVANRGEARSEEV</sequence>
<protein>
    <submittedName>
        <fullName evidence="4">Glutathione S-transferase</fullName>
    </submittedName>
</protein>
<dbReference type="InterPro" id="IPR004045">
    <property type="entry name" value="Glutathione_S-Trfase_N"/>
</dbReference>
<dbReference type="CDD" id="cd03048">
    <property type="entry name" value="GST_N_Ure2p_like"/>
    <property type="match status" value="1"/>
</dbReference>
<gene>
    <name evidence="4" type="ORF">UC34_20720</name>
</gene>
<dbReference type="SUPFAM" id="SSF52833">
    <property type="entry name" value="Thioredoxin-like"/>
    <property type="match status" value="1"/>
</dbReference>
<dbReference type="InterPro" id="IPR004046">
    <property type="entry name" value="GST_C"/>
</dbReference>
<dbReference type="PANTHER" id="PTHR44051:SF8">
    <property type="entry name" value="GLUTATHIONE S-TRANSFERASE GSTA"/>
    <property type="match status" value="1"/>
</dbReference>
<reference evidence="5" key="1">
    <citation type="submission" date="2015-02" db="EMBL/GenBank/DDBJ databases">
        <title>Complete Genome Sequencing of Pandoraea vervacti NS15 sp. nov.</title>
        <authorList>
            <person name="Chan K.-G."/>
        </authorList>
    </citation>
    <scope>NUCLEOTIDE SEQUENCE [LARGE SCALE GENOMIC DNA]</scope>
    <source>
        <strain evidence="5">NS15</strain>
    </source>
</reference>
<organism evidence="4 5">
    <name type="scientific">Pandoraea vervacti</name>
    <dbReference type="NCBI Taxonomy" id="656178"/>
    <lineage>
        <taxon>Bacteria</taxon>
        <taxon>Pseudomonadati</taxon>
        <taxon>Pseudomonadota</taxon>
        <taxon>Betaproteobacteria</taxon>
        <taxon>Burkholderiales</taxon>
        <taxon>Burkholderiaceae</taxon>
        <taxon>Pandoraea</taxon>
    </lineage>
</organism>
<dbReference type="PROSITE" id="PS50404">
    <property type="entry name" value="GST_NTER"/>
    <property type="match status" value="1"/>
</dbReference>
<dbReference type="RefSeq" id="WP_044457009.1">
    <property type="nucleotide sequence ID" value="NZ_CP010897.2"/>
</dbReference>
<dbReference type="PROSITE" id="PS50405">
    <property type="entry name" value="GST_CTER"/>
    <property type="match status" value="1"/>
</dbReference>
<dbReference type="InterPro" id="IPR036282">
    <property type="entry name" value="Glutathione-S-Trfase_C_sf"/>
</dbReference>
<evidence type="ECO:0000259" key="2">
    <source>
        <dbReference type="PROSITE" id="PS50404"/>
    </source>
</evidence>
<dbReference type="SUPFAM" id="SSF47616">
    <property type="entry name" value="GST C-terminal domain-like"/>
    <property type="match status" value="1"/>
</dbReference>
<dbReference type="SFLD" id="SFLDG00358">
    <property type="entry name" value="Main_(cytGST)"/>
    <property type="match status" value="1"/>
</dbReference>
<feature type="domain" description="GST N-terminal" evidence="2">
    <location>
        <begin position="7"/>
        <end position="90"/>
    </location>
</feature>
<dbReference type="InterPro" id="IPR036249">
    <property type="entry name" value="Thioredoxin-like_sf"/>
</dbReference>
<keyword evidence="5" id="KW-1185">Reference proteome</keyword>
<dbReference type="InterPro" id="IPR010987">
    <property type="entry name" value="Glutathione-S-Trfase_C-like"/>
</dbReference>
<dbReference type="PANTHER" id="PTHR44051">
    <property type="entry name" value="GLUTATHIONE S-TRANSFERASE-RELATED"/>
    <property type="match status" value="1"/>
</dbReference>
<feature type="domain" description="GST C-terminal" evidence="3">
    <location>
        <begin position="93"/>
        <end position="215"/>
    </location>
</feature>
<evidence type="ECO:0000313" key="4">
    <source>
        <dbReference type="EMBL" id="AJP58700.1"/>
    </source>
</evidence>
<dbReference type="SFLD" id="SFLDS00019">
    <property type="entry name" value="Glutathione_Transferase_(cytos"/>
    <property type="match status" value="1"/>
</dbReference>
<proteinExistence type="inferred from homology"/>
<dbReference type="EMBL" id="CP010897">
    <property type="protein sequence ID" value="AJP58700.1"/>
    <property type="molecule type" value="Genomic_DNA"/>
</dbReference>
<dbReference type="Pfam" id="PF02798">
    <property type="entry name" value="GST_N"/>
    <property type="match status" value="1"/>
</dbReference>
<dbReference type="Pfam" id="PF00043">
    <property type="entry name" value="GST_C"/>
    <property type="match status" value="1"/>
</dbReference>
<dbReference type="SFLD" id="SFLDG01151">
    <property type="entry name" value="Main.2:_Nu-like"/>
    <property type="match status" value="1"/>
</dbReference>
<accession>A0ABN4FVK0</accession>
<dbReference type="Gene3D" id="3.40.30.10">
    <property type="entry name" value="Glutaredoxin"/>
    <property type="match status" value="1"/>
</dbReference>
<evidence type="ECO:0000256" key="1">
    <source>
        <dbReference type="RuleBase" id="RU003494"/>
    </source>
</evidence>
<evidence type="ECO:0000313" key="5">
    <source>
        <dbReference type="Proteomes" id="UP000035085"/>
    </source>
</evidence>
<comment type="similarity">
    <text evidence="1">Belongs to the GST superfamily.</text>
</comment>
<name>A0ABN4FVK0_9BURK</name>
<evidence type="ECO:0000259" key="3">
    <source>
        <dbReference type="PROSITE" id="PS50405"/>
    </source>
</evidence>
<dbReference type="SFLD" id="SFLDG01150">
    <property type="entry name" value="Main.1:_Beta-like"/>
    <property type="match status" value="1"/>
</dbReference>